<dbReference type="EMBL" id="HBIW01015177">
    <property type="protein sequence ID" value="CAE0697646.1"/>
    <property type="molecule type" value="Transcribed_RNA"/>
</dbReference>
<sequence>MRSVVAAALLGATVCAYVAPTPQRTRPALRASAFKDNLGREVSEERIEMLKKMGYVYDEERGSWTKPPRGRPRRRPALARALSARILEVRIADEASDTEAQAARDAASKLQEVVREADTEAEAGDKSPREALESLGRELAFRPVIGPLVLAAAQVALWAACRSDDVLGDAFVDRFEVWSNAPGGSFGLATCALLFTWAAADVRASATPWFGRVAGALEATAADGAAGALGPKAPRAWRASDLKWRSVAQALEFAASGPRVAALHGGLQVAIVETARSLQPAPIDSTGEGLAAVSGIALVALFAFAAETLRTSNDDDVLRAENAAVRASLKSDDGAEVLHRTICLAWLDAFPDPPSSGRALPPLGAMVRAASAGSAFALTNGDLLAPILLHAVAGALAAAAPLSPDPDDVQDPDRAVVTVGAAP</sequence>
<reference evidence="4" key="2">
    <citation type="submission" date="2021-11" db="EMBL/GenBank/DDBJ databases">
        <authorList>
            <consortium name="Genoscope - CEA"/>
            <person name="William W."/>
        </authorList>
    </citation>
    <scope>NUCLEOTIDE SEQUENCE</scope>
</reference>
<evidence type="ECO:0000313" key="3">
    <source>
        <dbReference type="EMBL" id="CAE0697646.1"/>
    </source>
</evidence>
<accession>A0A7S3ZY48</accession>
<feature type="signal peptide" evidence="2">
    <location>
        <begin position="1"/>
        <end position="16"/>
    </location>
</feature>
<feature type="region of interest" description="Disordered" evidence="1">
    <location>
        <begin position="100"/>
        <end position="129"/>
    </location>
</feature>
<proteinExistence type="predicted"/>
<evidence type="ECO:0000313" key="5">
    <source>
        <dbReference type="Proteomes" id="UP000789595"/>
    </source>
</evidence>
<name>A0A7S3ZY48_9STRA</name>
<keyword evidence="2" id="KW-0732">Signal</keyword>
<dbReference type="Proteomes" id="UP000789595">
    <property type="component" value="Unassembled WGS sequence"/>
</dbReference>
<evidence type="ECO:0000313" key="4">
    <source>
        <dbReference type="EMBL" id="CAH0375194.1"/>
    </source>
</evidence>
<dbReference type="EMBL" id="CAKKNE010000004">
    <property type="protein sequence ID" value="CAH0375194.1"/>
    <property type="molecule type" value="Genomic_DNA"/>
</dbReference>
<organism evidence="3">
    <name type="scientific">Pelagomonas calceolata</name>
    <dbReference type="NCBI Taxonomy" id="35677"/>
    <lineage>
        <taxon>Eukaryota</taxon>
        <taxon>Sar</taxon>
        <taxon>Stramenopiles</taxon>
        <taxon>Ochrophyta</taxon>
        <taxon>Pelagophyceae</taxon>
        <taxon>Pelagomonadales</taxon>
        <taxon>Pelagomonadaceae</taxon>
        <taxon>Pelagomonas</taxon>
    </lineage>
</organism>
<reference evidence="3" key="1">
    <citation type="submission" date="2021-01" db="EMBL/GenBank/DDBJ databases">
        <authorList>
            <person name="Corre E."/>
            <person name="Pelletier E."/>
            <person name="Niang G."/>
            <person name="Scheremetjew M."/>
            <person name="Finn R."/>
            <person name="Kale V."/>
            <person name="Holt S."/>
            <person name="Cochrane G."/>
            <person name="Meng A."/>
            <person name="Brown T."/>
            <person name="Cohen L."/>
        </authorList>
    </citation>
    <scope>NUCLEOTIDE SEQUENCE</scope>
    <source>
        <strain evidence="3">CCMP1756</strain>
    </source>
</reference>
<feature type="chain" id="PRO_5036212238" evidence="2">
    <location>
        <begin position="17"/>
        <end position="423"/>
    </location>
</feature>
<dbReference type="AlphaFoldDB" id="A0A7S3ZY48"/>
<evidence type="ECO:0000256" key="1">
    <source>
        <dbReference type="SAM" id="MobiDB-lite"/>
    </source>
</evidence>
<gene>
    <name evidence="3" type="ORF">PCAL00307_LOCUS13082</name>
    <name evidence="4" type="ORF">PECAL_4P25200</name>
</gene>
<protein>
    <submittedName>
        <fullName evidence="3">Uncharacterized protein</fullName>
    </submittedName>
</protein>
<feature type="compositionally biased region" description="Basic and acidic residues" evidence="1">
    <location>
        <begin position="112"/>
        <end position="129"/>
    </location>
</feature>
<keyword evidence="5" id="KW-1185">Reference proteome</keyword>
<feature type="region of interest" description="Disordered" evidence="1">
    <location>
        <begin position="402"/>
        <end position="423"/>
    </location>
</feature>
<evidence type="ECO:0000256" key="2">
    <source>
        <dbReference type="SAM" id="SignalP"/>
    </source>
</evidence>